<keyword evidence="3" id="KW-1185">Reference proteome</keyword>
<organism evidence="2 3">
    <name type="scientific">Altererythrobacter lutimaris</name>
    <dbReference type="NCBI Taxonomy" id="2743979"/>
    <lineage>
        <taxon>Bacteria</taxon>
        <taxon>Pseudomonadati</taxon>
        <taxon>Pseudomonadota</taxon>
        <taxon>Alphaproteobacteria</taxon>
        <taxon>Sphingomonadales</taxon>
        <taxon>Erythrobacteraceae</taxon>
        <taxon>Altererythrobacter</taxon>
    </lineage>
</organism>
<evidence type="ECO:0000313" key="3">
    <source>
        <dbReference type="Proteomes" id="UP000546031"/>
    </source>
</evidence>
<keyword evidence="1" id="KW-0812">Transmembrane</keyword>
<keyword evidence="1" id="KW-1133">Transmembrane helix</keyword>
<protein>
    <submittedName>
        <fullName evidence="2">Uncharacterized protein</fullName>
    </submittedName>
</protein>
<gene>
    <name evidence="2" type="ORF">HUO12_06535</name>
</gene>
<sequence length="154" mass="17524">MPENAKPLPSKALATAFWLNFIWINVSEVARYFLVVRPLLRSHFPDQPQIGAMNHQIFAIWGVWDLVLILAAIGFYWLWLERFGQSLRQLIAASLAFTLTVFGLLWIGVANMGLAPFSMVLAALPLAWVEQLIACWIVAWSIRRYHPSASIRSM</sequence>
<evidence type="ECO:0000313" key="2">
    <source>
        <dbReference type="EMBL" id="NVE94552.1"/>
    </source>
</evidence>
<dbReference type="AlphaFoldDB" id="A0A850HHI7"/>
<evidence type="ECO:0000256" key="1">
    <source>
        <dbReference type="SAM" id="Phobius"/>
    </source>
</evidence>
<feature type="transmembrane region" description="Helical" evidence="1">
    <location>
        <begin position="90"/>
        <end position="109"/>
    </location>
</feature>
<accession>A0A850HHI7</accession>
<feature type="transmembrane region" description="Helical" evidence="1">
    <location>
        <begin position="115"/>
        <end position="142"/>
    </location>
</feature>
<dbReference type="RefSeq" id="WP_176272819.1">
    <property type="nucleotide sequence ID" value="NZ_JABWTA010000001.1"/>
</dbReference>
<dbReference type="Proteomes" id="UP000546031">
    <property type="component" value="Unassembled WGS sequence"/>
</dbReference>
<feature type="transmembrane region" description="Helical" evidence="1">
    <location>
        <begin position="55"/>
        <end position="78"/>
    </location>
</feature>
<feature type="transmembrane region" description="Helical" evidence="1">
    <location>
        <begin position="12"/>
        <end position="35"/>
    </location>
</feature>
<comment type="caution">
    <text evidence="2">The sequence shown here is derived from an EMBL/GenBank/DDBJ whole genome shotgun (WGS) entry which is preliminary data.</text>
</comment>
<keyword evidence="1" id="KW-0472">Membrane</keyword>
<name>A0A850HHI7_9SPHN</name>
<reference evidence="2 3" key="1">
    <citation type="submission" date="2020-06" db="EMBL/GenBank/DDBJ databases">
        <title>Altererythrobacter lutimaris sp. nov., a marine bacterium isolated from a tidal flat.</title>
        <authorList>
            <person name="Kim D."/>
            <person name="Yoo Y."/>
            <person name="Kim J.-J."/>
        </authorList>
    </citation>
    <scope>NUCLEOTIDE SEQUENCE [LARGE SCALE GENOMIC DNA]</scope>
    <source>
        <strain evidence="2 3">JGD-16</strain>
    </source>
</reference>
<dbReference type="EMBL" id="JABWTA010000001">
    <property type="protein sequence ID" value="NVE94552.1"/>
    <property type="molecule type" value="Genomic_DNA"/>
</dbReference>
<proteinExistence type="predicted"/>